<evidence type="ECO:0000256" key="1">
    <source>
        <dbReference type="SAM" id="MobiDB-lite"/>
    </source>
</evidence>
<dbReference type="Proteomes" id="UP000034753">
    <property type="component" value="Unassembled WGS sequence"/>
</dbReference>
<evidence type="ECO:0000313" key="2">
    <source>
        <dbReference type="EMBL" id="KKS13206.1"/>
    </source>
</evidence>
<feature type="compositionally biased region" description="Basic and acidic residues" evidence="1">
    <location>
        <begin position="43"/>
        <end position="65"/>
    </location>
</feature>
<name>A0A0G0YU53_9BACT</name>
<feature type="region of interest" description="Disordered" evidence="1">
    <location>
        <begin position="32"/>
        <end position="74"/>
    </location>
</feature>
<evidence type="ECO:0000313" key="3">
    <source>
        <dbReference type="Proteomes" id="UP000034753"/>
    </source>
</evidence>
<protein>
    <submittedName>
        <fullName evidence="2">Uncharacterized protein</fullName>
    </submittedName>
</protein>
<accession>A0A0G0YU53</accession>
<dbReference type="AlphaFoldDB" id="A0A0G0YU53"/>
<sequence length="285" mass="31809">MERKSTRAIPELVIIILMSILIATTVSNGSPALAKDGADDSQNEARREPEARGRETENRGSEVEVRGSGSQNSGVDDVGERIFLFNDDNPSARDLVERANQVFVNPGMSGIEIHASGGRFEFEAEDINGQEQVLGNIPEDRIRLNILNNLEGENNRQNREVEFQIEDNNRVRLISDNVPAVTRSAFPLAVDAEGRLFVQAGNIRREIRILPNQAAEIARNRGIIQRGEIELELADDNSVNFRITGDRQTRLLGLIPVRHEVEAEIEAESGQVKLHSEPWWSFLTI</sequence>
<gene>
    <name evidence="2" type="ORF">UU67_C0029G0009</name>
</gene>
<dbReference type="EMBL" id="LCBN01000029">
    <property type="protein sequence ID" value="KKS13206.1"/>
    <property type="molecule type" value="Genomic_DNA"/>
</dbReference>
<organism evidence="2 3">
    <name type="scientific">Candidatus Daviesbacteria bacterium GW2011_GWB1_41_5</name>
    <dbReference type="NCBI Taxonomy" id="1618429"/>
    <lineage>
        <taxon>Bacteria</taxon>
        <taxon>Candidatus Daviesiibacteriota</taxon>
    </lineage>
</organism>
<comment type="caution">
    <text evidence="2">The sequence shown here is derived from an EMBL/GenBank/DDBJ whole genome shotgun (WGS) entry which is preliminary data.</text>
</comment>
<reference evidence="2 3" key="1">
    <citation type="journal article" date="2015" name="Nature">
        <title>rRNA introns, odd ribosomes, and small enigmatic genomes across a large radiation of phyla.</title>
        <authorList>
            <person name="Brown C.T."/>
            <person name="Hug L.A."/>
            <person name="Thomas B.C."/>
            <person name="Sharon I."/>
            <person name="Castelle C.J."/>
            <person name="Singh A."/>
            <person name="Wilkins M.J."/>
            <person name="Williams K.H."/>
            <person name="Banfield J.F."/>
        </authorList>
    </citation>
    <scope>NUCLEOTIDE SEQUENCE [LARGE SCALE GENOMIC DNA]</scope>
</reference>
<proteinExistence type="predicted"/>